<feature type="compositionally biased region" description="Basic residues" evidence="8">
    <location>
        <begin position="34"/>
        <end position="53"/>
    </location>
</feature>
<dbReference type="RefSeq" id="XP_038066526.1">
    <property type="nucleotide sequence ID" value="XM_038210598.1"/>
</dbReference>
<dbReference type="CTD" id="91687"/>
<proteinExistence type="inferred from homology"/>
<dbReference type="EnsemblMetazoa" id="XM_038210598.1">
    <property type="protein sequence ID" value="XP_038066526.1"/>
    <property type="gene ID" value="LOC119736581"/>
</dbReference>
<evidence type="ECO:0000313" key="10">
    <source>
        <dbReference type="Proteomes" id="UP000887568"/>
    </source>
</evidence>
<dbReference type="GeneID" id="119736581"/>
<evidence type="ECO:0000256" key="4">
    <source>
        <dbReference type="ARBA" id="ARBA00016380"/>
    </source>
</evidence>
<dbReference type="OrthoDB" id="8864979at2759"/>
<dbReference type="InterPro" id="IPR025204">
    <property type="entry name" value="CENP-L"/>
</dbReference>
<reference evidence="9" key="1">
    <citation type="submission" date="2022-11" db="UniProtKB">
        <authorList>
            <consortium name="EnsemblMetazoa"/>
        </authorList>
    </citation>
    <scope>IDENTIFICATION</scope>
</reference>
<dbReference type="OMA" id="TACKMDQ"/>
<evidence type="ECO:0000256" key="8">
    <source>
        <dbReference type="SAM" id="MobiDB-lite"/>
    </source>
</evidence>
<accession>A0A914AT49</accession>
<keyword evidence="10" id="KW-1185">Reference proteome</keyword>
<evidence type="ECO:0000256" key="2">
    <source>
        <dbReference type="ARBA" id="ARBA00004584"/>
    </source>
</evidence>
<dbReference type="PANTHER" id="PTHR31740">
    <property type="entry name" value="CENTROMERE PROTEIN L"/>
    <property type="match status" value="1"/>
</dbReference>
<evidence type="ECO:0000256" key="6">
    <source>
        <dbReference type="ARBA" id="ARBA00023242"/>
    </source>
</evidence>
<keyword evidence="5" id="KW-0158">Chromosome</keyword>
<feature type="region of interest" description="Disordered" evidence="8">
    <location>
        <begin position="34"/>
        <end position="65"/>
    </location>
</feature>
<dbReference type="Proteomes" id="UP000887568">
    <property type="component" value="Unplaced"/>
</dbReference>
<evidence type="ECO:0000256" key="3">
    <source>
        <dbReference type="ARBA" id="ARBA00011060"/>
    </source>
</evidence>
<sequence length="353" mass="39717">MTSAVVYKVRHVRRHQYFSWAESQLKWQGKAWPTRRHTPYTKTPKSRRLHGKSSKLERTPVLPAGDTHSLKQLTSKTWHVYQVTPLNNFQHSAAALRKYSRHLSAALQAESHKGIGVDLESEIGDRAIFSIYKGLATSPDDPEAVELTIKAKGRSRVSARIICNAILCSVGSEHRDELAERLTMLPVLLVKGTAAVTRYVISWLQAQFDCHIRKMTFNPMALVWMVSMWAGISTGDKSKTVELLYTLPKAVEGLSRITLTIDATDAKTLWDSVHDEESVDFTADEVTAFIKALEAHFFHHFKIHLAALTLSRIGTPIVYIGSEGRLKILSEKAIHAVLQHITELVRDNFCRAS</sequence>
<dbReference type="GO" id="GO:0005634">
    <property type="term" value="C:nucleus"/>
    <property type="evidence" value="ECO:0007669"/>
    <property type="project" value="UniProtKB-SubCell"/>
</dbReference>
<keyword evidence="6" id="KW-0539">Nucleus</keyword>
<organism evidence="9 10">
    <name type="scientific">Patiria miniata</name>
    <name type="common">Bat star</name>
    <name type="synonym">Asterina miniata</name>
    <dbReference type="NCBI Taxonomy" id="46514"/>
    <lineage>
        <taxon>Eukaryota</taxon>
        <taxon>Metazoa</taxon>
        <taxon>Echinodermata</taxon>
        <taxon>Eleutherozoa</taxon>
        <taxon>Asterozoa</taxon>
        <taxon>Asteroidea</taxon>
        <taxon>Valvatacea</taxon>
        <taxon>Valvatida</taxon>
        <taxon>Asterinidae</taxon>
        <taxon>Patiria</taxon>
    </lineage>
</organism>
<comment type="similarity">
    <text evidence="3">Belongs to the CENP-L/IML3 family.</text>
</comment>
<keyword evidence="7" id="KW-0137">Centromere</keyword>
<evidence type="ECO:0000256" key="7">
    <source>
        <dbReference type="ARBA" id="ARBA00023328"/>
    </source>
</evidence>
<dbReference type="GO" id="GO:0000775">
    <property type="term" value="C:chromosome, centromeric region"/>
    <property type="evidence" value="ECO:0007669"/>
    <property type="project" value="UniProtKB-SubCell"/>
</dbReference>
<evidence type="ECO:0000256" key="1">
    <source>
        <dbReference type="ARBA" id="ARBA00004123"/>
    </source>
</evidence>
<dbReference type="PANTHER" id="PTHR31740:SF2">
    <property type="entry name" value="CENTROMERE PROTEIN L"/>
    <property type="match status" value="1"/>
</dbReference>
<name>A0A914AT49_PATMI</name>
<evidence type="ECO:0000256" key="5">
    <source>
        <dbReference type="ARBA" id="ARBA00022454"/>
    </source>
</evidence>
<dbReference type="Pfam" id="PF13092">
    <property type="entry name" value="CENP-L"/>
    <property type="match status" value="1"/>
</dbReference>
<comment type="subcellular location">
    <subcellularLocation>
        <location evidence="2">Chromosome</location>
        <location evidence="2">Centromere</location>
    </subcellularLocation>
    <subcellularLocation>
        <location evidence="1">Nucleus</location>
    </subcellularLocation>
</comment>
<evidence type="ECO:0000313" key="9">
    <source>
        <dbReference type="EnsemblMetazoa" id="XP_038066526.1"/>
    </source>
</evidence>
<protein>
    <recommendedName>
        <fullName evidence="4">Centromere protein L</fullName>
    </recommendedName>
</protein>
<dbReference type="AlphaFoldDB" id="A0A914AT49"/>